<dbReference type="GO" id="GO:0005886">
    <property type="term" value="C:plasma membrane"/>
    <property type="evidence" value="ECO:0007669"/>
    <property type="project" value="TreeGrafter"/>
</dbReference>
<dbReference type="RefSeq" id="WP_251909367.1">
    <property type="nucleotide sequence ID" value="NZ_JAMRXG010000001.1"/>
</dbReference>
<evidence type="ECO:0000313" key="3">
    <source>
        <dbReference type="EMBL" id="MCM6772521.1"/>
    </source>
</evidence>
<feature type="transmembrane region" description="Helical" evidence="1">
    <location>
        <begin position="164"/>
        <end position="192"/>
    </location>
</feature>
<feature type="transmembrane region" description="Helical" evidence="1">
    <location>
        <begin position="31"/>
        <end position="54"/>
    </location>
</feature>
<gene>
    <name evidence="3" type="ORF">NDR86_03420</name>
</gene>
<reference evidence="3" key="1">
    <citation type="submission" date="2022-06" db="EMBL/GenBank/DDBJ databases">
        <title>Novel species in genus nocardia.</title>
        <authorList>
            <person name="Li F."/>
        </authorList>
    </citation>
    <scope>NUCLEOTIDE SEQUENCE</scope>
    <source>
        <strain evidence="3">CDC141</strain>
    </source>
</reference>
<dbReference type="GO" id="GO:0043709">
    <property type="term" value="P:cell adhesion involved in single-species biofilm formation"/>
    <property type="evidence" value="ECO:0007669"/>
    <property type="project" value="TreeGrafter"/>
</dbReference>
<dbReference type="Pfam" id="PF00990">
    <property type="entry name" value="GGDEF"/>
    <property type="match status" value="1"/>
</dbReference>
<keyword evidence="4" id="KW-1185">Reference proteome</keyword>
<protein>
    <submittedName>
        <fullName evidence="3">GGDEF domain-containing protein</fullName>
    </submittedName>
</protein>
<evidence type="ECO:0000256" key="1">
    <source>
        <dbReference type="SAM" id="Phobius"/>
    </source>
</evidence>
<dbReference type="InterPro" id="IPR000160">
    <property type="entry name" value="GGDEF_dom"/>
</dbReference>
<feature type="domain" description="GGDEF" evidence="2">
    <location>
        <begin position="223"/>
        <end position="357"/>
    </location>
</feature>
<feature type="transmembrane region" description="Helical" evidence="1">
    <location>
        <begin position="138"/>
        <end position="157"/>
    </location>
</feature>
<dbReference type="PANTHER" id="PTHR45138">
    <property type="entry name" value="REGULATORY COMPONENTS OF SENSORY TRANSDUCTION SYSTEM"/>
    <property type="match status" value="1"/>
</dbReference>
<evidence type="ECO:0000313" key="4">
    <source>
        <dbReference type="Proteomes" id="UP001139157"/>
    </source>
</evidence>
<dbReference type="EMBL" id="JAMRXG010000001">
    <property type="protein sequence ID" value="MCM6772521.1"/>
    <property type="molecule type" value="Genomic_DNA"/>
</dbReference>
<dbReference type="InterPro" id="IPR050469">
    <property type="entry name" value="Diguanylate_Cyclase"/>
</dbReference>
<dbReference type="Gene3D" id="3.30.70.270">
    <property type="match status" value="1"/>
</dbReference>
<dbReference type="InterPro" id="IPR043128">
    <property type="entry name" value="Rev_trsase/Diguanyl_cyclase"/>
</dbReference>
<dbReference type="SUPFAM" id="SSF55073">
    <property type="entry name" value="Nucleotide cyclase"/>
    <property type="match status" value="1"/>
</dbReference>
<name>A0A9X2E2M5_9NOCA</name>
<dbReference type="PANTHER" id="PTHR45138:SF9">
    <property type="entry name" value="DIGUANYLATE CYCLASE DGCM-RELATED"/>
    <property type="match status" value="1"/>
</dbReference>
<dbReference type="NCBIfam" id="TIGR00254">
    <property type="entry name" value="GGDEF"/>
    <property type="match status" value="1"/>
</dbReference>
<dbReference type="SMART" id="SM00267">
    <property type="entry name" value="GGDEF"/>
    <property type="match status" value="1"/>
</dbReference>
<proteinExistence type="predicted"/>
<keyword evidence="1" id="KW-0472">Membrane</keyword>
<evidence type="ECO:0000259" key="2">
    <source>
        <dbReference type="PROSITE" id="PS50887"/>
    </source>
</evidence>
<dbReference type="PROSITE" id="PS50887">
    <property type="entry name" value="GGDEF"/>
    <property type="match status" value="1"/>
</dbReference>
<dbReference type="AlphaFoldDB" id="A0A9X2E2M5"/>
<comment type="caution">
    <text evidence="3">The sequence shown here is derived from an EMBL/GenBank/DDBJ whole genome shotgun (WGS) entry which is preliminary data.</text>
</comment>
<feature type="transmembrane region" description="Helical" evidence="1">
    <location>
        <begin position="93"/>
        <end position="126"/>
    </location>
</feature>
<dbReference type="GO" id="GO:1902201">
    <property type="term" value="P:negative regulation of bacterial-type flagellum-dependent cell motility"/>
    <property type="evidence" value="ECO:0007669"/>
    <property type="project" value="TreeGrafter"/>
</dbReference>
<feature type="transmembrane region" description="Helical" evidence="1">
    <location>
        <begin position="60"/>
        <end position="81"/>
    </location>
</feature>
<keyword evidence="1" id="KW-0812">Transmembrane</keyword>
<keyword evidence="1" id="KW-1133">Transmembrane helix</keyword>
<sequence>MDDRQLLRRLWRGNDLYFPLMEIIASRSAVVWLKATVGTVAWAVSVIALSISLFDRNTGIGGHVGAAVGAAAAALWGLRWLTRPMPDESQAVALFAVADVLTAALCVPIGGVFVTWAGVLLLFAIGIYFGLFHNAKVLAAHVVWSVVFAMVLTAGLARQGKPLAVVVSFLVLVLVANCVLLPGLHFVCGVLWTELLSDPLTGLWDRRGLRTRGRAIVEQAGRLPVCVLVIDLDRFKKVNDTFGHHIGDDVLVRTADRLRATVPSHAVIARTGGEEFAVVVRLPIVEAYAVAERLRRAIAETADPVAVTASIGVAAIGIDEARRHGSDHIAATLACRADAAMYRAKLNGGDNVALDDITAGLMLRIPEWRRPARSATHTQISLSP</sequence>
<dbReference type="InterPro" id="IPR029787">
    <property type="entry name" value="Nucleotide_cyclase"/>
</dbReference>
<organism evidence="3 4">
    <name type="scientific">Nocardia pulmonis</name>
    <dbReference type="NCBI Taxonomy" id="2951408"/>
    <lineage>
        <taxon>Bacteria</taxon>
        <taxon>Bacillati</taxon>
        <taxon>Actinomycetota</taxon>
        <taxon>Actinomycetes</taxon>
        <taxon>Mycobacteriales</taxon>
        <taxon>Nocardiaceae</taxon>
        <taxon>Nocardia</taxon>
    </lineage>
</organism>
<accession>A0A9X2E2M5</accession>
<dbReference type="CDD" id="cd01949">
    <property type="entry name" value="GGDEF"/>
    <property type="match status" value="1"/>
</dbReference>
<dbReference type="Proteomes" id="UP001139157">
    <property type="component" value="Unassembled WGS sequence"/>
</dbReference>
<dbReference type="GO" id="GO:0052621">
    <property type="term" value="F:diguanylate cyclase activity"/>
    <property type="evidence" value="ECO:0007669"/>
    <property type="project" value="TreeGrafter"/>
</dbReference>